<reference evidence="1 2" key="1">
    <citation type="journal article" date="2018" name="Biotechnol. Adv.">
        <title>Improved genomic resources and new bioinformatic workflow for the carcinogenic parasite Clonorchis sinensis: Biotechnological implications.</title>
        <authorList>
            <person name="Wang D."/>
            <person name="Korhonen P.K."/>
            <person name="Gasser R.B."/>
            <person name="Young N.D."/>
        </authorList>
    </citation>
    <scope>NUCLEOTIDE SEQUENCE [LARGE SCALE GENOMIC DNA]</scope>
    <source>
        <strain evidence="1">Cs-k2</strain>
    </source>
</reference>
<gene>
    <name evidence="1" type="ORF">CSKR_200228</name>
</gene>
<evidence type="ECO:0000313" key="1">
    <source>
        <dbReference type="EMBL" id="KAG5442363.1"/>
    </source>
</evidence>
<evidence type="ECO:0000313" key="2">
    <source>
        <dbReference type="Proteomes" id="UP000286415"/>
    </source>
</evidence>
<name>A0A8T1LZI9_CLOSI</name>
<dbReference type="OrthoDB" id="10367963at2759"/>
<accession>A0A8T1LZI9</accession>
<dbReference type="Proteomes" id="UP000286415">
    <property type="component" value="Unassembled WGS sequence"/>
</dbReference>
<protein>
    <submittedName>
        <fullName evidence="1">Uncharacterized protein</fullName>
    </submittedName>
</protein>
<sequence>MMTSDAVMCTVGQLHFKRISIFLYLRPIFLFDPYYVKKIPTTPVVGENLVAFSNFISQWFIAIRFCNRRYDNNTFPSELVHSTCTFAFLYTFFPLVQQIPAQSECVGIHTNL</sequence>
<proteinExistence type="predicted"/>
<organism evidence="1 2">
    <name type="scientific">Clonorchis sinensis</name>
    <name type="common">Chinese liver fluke</name>
    <dbReference type="NCBI Taxonomy" id="79923"/>
    <lineage>
        <taxon>Eukaryota</taxon>
        <taxon>Metazoa</taxon>
        <taxon>Spiralia</taxon>
        <taxon>Lophotrochozoa</taxon>
        <taxon>Platyhelminthes</taxon>
        <taxon>Trematoda</taxon>
        <taxon>Digenea</taxon>
        <taxon>Opisthorchiida</taxon>
        <taxon>Opisthorchiata</taxon>
        <taxon>Opisthorchiidae</taxon>
        <taxon>Clonorchis</taxon>
    </lineage>
</organism>
<keyword evidence="2" id="KW-1185">Reference proteome</keyword>
<comment type="caution">
    <text evidence="1">The sequence shown here is derived from an EMBL/GenBank/DDBJ whole genome shotgun (WGS) entry which is preliminary data.</text>
</comment>
<dbReference type="AlphaFoldDB" id="A0A8T1LZI9"/>
<reference evidence="1 2" key="2">
    <citation type="journal article" date="2021" name="Genomics">
        <title>High-quality reference genome for Clonorchis sinensis.</title>
        <authorList>
            <person name="Young N.D."/>
            <person name="Stroehlein A.J."/>
            <person name="Kinkar L."/>
            <person name="Wang T."/>
            <person name="Sohn W.M."/>
            <person name="Chang B.C.H."/>
            <person name="Kaur P."/>
            <person name="Weisz D."/>
            <person name="Dudchenko O."/>
            <person name="Aiden E.L."/>
            <person name="Korhonen P.K."/>
            <person name="Gasser R.B."/>
        </authorList>
    </citation>
    <scope>NUCLEOTIDE SEQUENCE [LARGE SCALE GENOMIC DNA]</scope>
    <source>
        <strain evidence="1">Cs-k2</strain>
    </source>
</reference>
<dbReference type="EMBL" id="NIRI02000076">
    <property type="protein sequence ID" value="KAG5442363.1"/>
    <property type="molecule type" value="Genomic_DNA"/>
</dbReference>